<sequence length="179" mass="20717">MYPLIITIIIINDILVLSDFDRYFNFIGVLLPLYYILSSYLLLSYVSVSKIRYKEVFSPSVLIGTFLVLYLTFSIFSLVIDVLKNSIGFAILIIASLFYYLGCCFMVYIRNQYSHGYYILIAAIGCTMVNAMLPVQELYYNNSFLDAFIYSTDVIAMLFYLKFLIRAQGIRKSDKPEFI</sequence>
<name>A0A5S5C9P8_9FLAO</name>
<gene>
    <name evidence="2" type="ORF">BD809_102240</name>
</gene>
<feature type="transmembrane region" description="Helical" evidence="1">
    <location>
        <begin position="86"/>
        <end position="109"/>
    </location>
</feature>
<protein>
    <recommendedName>
        <fullName evidence="4">YhhN-like protein</fullName>
    </recommendedName>
</protein>
<proteinExistence type="predicted"/>
<organism evidence="2 3">
    <name type="scientific">Aquimarina intermedia</name>
    <dbReference type="NCBI Taxonomy" id="350814"/>
    <lineage>
        <taxon>Bacteria</taxon>
        <taxon>Pseudomonadati</taxon>
        <taxon>Bacteroidota</taxon>
        <taxon>Flavobacteriia</taxon>
        <taxon>Flavobacteriales</taxon>
        <taxon>Flavobacteriaceae</taxon>
        <taxon>Aquimarina</taxon>
    </lineage>
</organism>
<feature type="transmembrane region" description="Helical" evidence="1">
    <location>
        <begin position="23"/>
        <end position="48"/>
    </location>
</feature>
<accession>A0A5S5C9P8</accession>
<keyword evidence="1" id="KW-0812">Transmembrane</keyword>
<keyword evidence="1" id="KW-1133">Transmembrane helix</keyword>
<evidence type="ECO:0008006" key="4">
    <source>
        <dbReference type="Google" id="ProtNLM"/>
    </source>
</evidence>
<feature type="transmembrane region" description="Helical" evidence="1">
    <location>
        <begin position="60"/>
        <end position="80"/>
    </location>
</feature>
<feature type="transmembrane region" description="Helical" evidence="1">
    <location>
        <begin position="147"/>
        <end position="165"/>
    </location>
</feature>
<dbReference type="Proteomes" id="UP000324376">
    <property type="component" value="Unassembled WGS sequence"/>
</dbReference>
<keyword evidence="3" id="KW-1185">Reference proteome</keyword>
<evidence type="ECO:0000256" key="1">
    <source>
        <dbReference type="SAM" id="Phobius"/>
    </source>
</evidence>
<reference evidence="2 3" key="1">
    <citation type="submission" date="2019-07" db="EMBL/GenBank/DDBJ databases">
        <title>Genomic Encyclopedia of Archaeal and Bacterial Type Strains, Phase II (KMG-II): from individual species to whole genera.</title>
        <authorList>
            <person name="Goeker M."/>
        </authorList>
    </citation>
    <scope>NUCLEOTIDE SEQUENCE [LARGE SCALE GENOMIC DNA]</scope>
    <source>
        <strain evidence="2 3">DSM 17527</strain>
    </source>
</reference>
<evidence type="ECO:0000313" key="2">
    <source>
        <dbReference type="EMBL" id="TYP76027.1"/>
    </source>
</evidence>
<feature type="transmembrane region" description="Helical" evidence="1">
    <location>
        <begin position="116"/>
        <end position="135"/>
    </location>
</feature>
<dbReference type="EMBL" id="VNHU01000002">
    <property type="protein sequence ID" value="TYP76027.1"/>
    <property type="molecule type" value="Genomic_DNA"/>
</dbReference>
<keyword evidence="1" id="KW-0472">Membrane</keyword>
<dbReference type="AlphaFoldDB" id="A0A5S5C9P8"/>
<comment type="caution">
    <text evidence="2">The sequence shown here is derived from an EMBL/GenBank/DDBJ whole genome shotgun (WGS) entry which is preliminary data.</text>
</comment>
<evidence type="ECO:0000313" key="3">
    <source>
        <dbReference type="Proteomes" id="UP000324376"/>
    </source>
</evidence>